<evidence type="ECO:0000256" key="2">
    <source>
        <dbReference type="ARBA" id="ARBA00023125"/>
    </source>
</evidence>
<feature type="domain" description="HTH lacI-type" evidence="4">
    <location>
        <begin position="12"/>
        <end position="53"/>
    </location>
</feature>
<dbReference type="Pfam" id="PF00356">
    <property type="entry name" value="LacI"/>
    <property type="match status" value="1"/>
</dbReference>
<evidence type="ECO:0000313" key="6">
    <source>
        <dbReference type="Proteomes" id="UP000603200"/>
    </source>
</evidence>
<dbReference type="Pfam" id="PF13377">
    <property type="entry name" value="Peripla_BP_3"/>
    <property type="match status" value="1"/>
</dbReference>
<dbReference type="InterPro" id="IPR000843">
    <property type="entry name" value="HTH_LacI"/>
</dbReference>
<gene>
    <name evidence="5" type="ORF">Ahu01nite_013400</name>
</gene>
<dbReference type="RefSeq" id="WP_203835512.1">
    <property type="nucleotide sequence ID" value="NZ_BAAATV010000004.1"/>
</dbReference>
<dbReference type="PRINTS" id="PR00036">
    <property type="entry name" value="HTHLACI"/>
</dbReference>
<evidence type="ECO:0000259" key="4">
    <source>
        <dbReference type="PROSITE" id="PS50932"/>
    </source>
</evidence>
<dbReference type="InterPro" id="IPR010982">
    <property type="entry name" value="Lambda_DNA-bd_dom_sf"/>
</dbReference>
<dbReference type="InterPro" id="IPR046335">
    <property type="entry name" value="LacI/GalR-like_sensor"/>
</dbReference>
<keyword evidence="6" id="KW-1185">Reference proteome</keyword>
<evidence type="ECO:0000313" key="5">
    <source>
        <dbReference type="EMBL" id="GIE18238.1"/>
    </source>
</evidence>
<accession>A0ABQ3ZI60</accession>
<name>A0ABQ3ZI60_9ACTN</name>
<keyword evidence="1" id="KW-0805">Transcription regulation</keyword>
<dbReference type="CDD" id="cd01392">
    <property type="entry name" value="HTH_LacI"/>
    <property type="match status" value="1"/>
</dbReference>
<organism evidence="5 6">
    <name type="scientific">Winogradskya humida</name>
    <dbReference type="NCBI Taxonomy" id="113566"/>
    <lineage>
        <taxon>Bacteria</taxon>
        <taxon>Bacillati</taxon>
        <taxon>Actinomycetota</taxon>
        <taxon>Actinomycetes</taxon>
        <taxon>Micromonosporales</taxon>
        <taxon>Micromonosporaceae</taxon>
        <taxon>Winogradskya</taxon>
    </lineage>
</organism>
<dbReference type="InterPro" id="IPR028082">
    <property type="entry name" value="Peripla_BP_I"/>
</dbReference>
<dbReference type="PROSITE" id="PS50932">
    <property type="entry name" value="HTH_LACI_2"/>
    <property type="match status" value="1"/>
</dbReference>
<dbReference type="SUPFAM" id="SSF53822">
    <property type="entry name" value="Periplasmic binding protein-like I"/>
    <property type="match status" value="1"/>
</dbReference>
<dbReference type="Gene3D" id="1.10.260.40">
    <property type="entry name" value="lambda repressor-like DNA-binding domains"/>
    <property type="match status" value="1"/>
</dbReference>
<dbReference type="SMART" id="SM00354">
    <property type="entry name" value="HTH_LACI"/>
    <property type="match status" value="1"/>
</dbReference>
<dbReference type="PROSITE" id="PS00356">
    <property type="entry name" value="HTH_LACI_1"/>
    <property type="match status" value="1"/>
</dbReference>
<evidence type="ECO:0000256" key="1">
    <source>
        <dbReference type="ARBA" id="ARBA00023015"/>
    </source>
</evidence>
<proteinExistence type="predicted"/>
<comment type="caution">
    <text evidence="5">The sequence shown here is derived from an EMBL/GenBank/DDBJ whole genome shotgun (WGS) entry which is preliminary data.</text>
</comment>
<sequence>MKQSDETRRGGTVRDVAAATGVSIATVSRVLNGRGNVAQHTREVVEQALAELGGTGPRPRGPARPAAGAVFVRCPYVLTDYFGLIVSSIAETLDLHGRAMLLSAGEAAQRTPVLSRLPTRAGVAGAVLILPPEPAEELAALRRRQFPFVVADPREPPPRDTLAVSAAHAAGARSLTAHLTALGHRRIGVVAGPDEWMASDARLAGHHTALAAAGVLPDPALVRHVEPTVEQGRQAAAELLALADPPTAIVGFNDKTAVGALQAAAERALRVPDDLSVAGFDDIDLSRATSPMLTTVRQPLAELGRMAVSLLDRAMQRHDQEALHVELATELVVRGSTGRVRP</sequence>
<dbReference type="PANTHER" id="PTHR30146:SF153">
    <property type="entry name" value="LACTOSE OPERON REPRESSOR"/>
    <property type="match status" value="1"/>
</dbReference>
<keyword evidence="3" id="KW-0804">Transcription</keyword>
<keyword evidence="2" id="KW-0238">DNA-binding</keyword>
<dbReference type="SUPFAM" id="SSF47413">
    <property type="entry name" value="lambda repressor-like DNA-binding domains"/>
    <property type="match status" value="1"/>
</dbReference>
<dbReference type="PANTHER" id="PTHR30146">
    <property type="entry name" value="LACI-RELATED TRANSCRIPTIONAL REPRESSOR"/>
    <property type="match status" value="1"/>
</dbReference>
<dbReference type="EMBL" id="BOMN01000016">
    <property type="protein sequence ID" value="GIE18238.1"/>
    <property type="molecule type" value="Genomic_DNA"/>
</dbReference>
<dbReference type="Gene3D" id="3.40.50.2300">
    <property type="match status" value="2"/>
</dbReference>
<protein>
    <submittedName>
        <fullName evidence="5">Transcriptional regulator</fullName>
    </submittedName>
</protein>
<reference evidence="5 6" key="1">
    <citation type="submission" date="2021-01" db="EMBL/GenBank/DDBJ databases">
        <title>Whole genome shotgun sequence of Actinoplanes humidus NBRC 14915.</title>
        <authorList>
            <person name="Komaki H."/>
            <person name="Tamura T."/>
        </authorList>
    </citation>
    <scope>NUCLEOTIDE SEQUENCE [LARGE SCALE GENOMIC DNA]</scope>
    <source>
        <strain evidence="5 6">NBRC 14915</strain>
    </source>
</reference>
<evidence type="ECO:0000256" key="3">
    <source>
        <dbReference type="ARBA" id="ARBA00023163"/>
    </source>
</evidence>
<dbReference type="Proteomes" id="UP000603200">
    <property type="component" value="Unassembled WGS sequence"/>
</dbReference>